<dbReference type="Pfam" id="PF00561">
    <property type="entry name" value="Abhydrolase_1"/>
    <property type="match status" value="1"/>
</dbReference>
<proteinExistence type="predicted"/>
<dbReference type="OrthoDB" id="9767934at2"/>
<dbReference type="PANTHER" id="PTHR36837:SF2">
    <property type="entry name" value="POLY(3-HYDROXYALKANOATE) POLYMERASE SUBUNIT PHAC"/>
    <property type="match status" value="1"/>
</dbReference>
<keyword evidence="3" id="KW-1185">Reference proteome</keyword>
<dbReference type="SUPFAM" id="SSF53474">
    <property type="entry name" value="alpha/beta-Hydrolases"/>
    <property type="match status" value="1"/>
</dbReference>
<accession>A0A3N1L9H0</accession>
<evidence type="ECO:0000313" key="2">
    <source>
        <dbReference type="EMBL" id="ROP91353.1"/>
    </source>
</evidence>
<comment type="caution">
    <text evidence="2">The sequence shown here is derived from an EMBL/GenBank/DDBJ whole genome shotgun (WGS) entry which is preliminary data.</text>
</comment>
<name>A0A3N1L9H0_9PROT</name>
<gene>
    <name evidence="2" type="ORF">EDC65_3220</name>
</gene>
<sequence>MTPSPHPPRQGPRPLPAHLGLAATIWTSSRAAWPLLRSASPGSNPPFAGPLADLAEPLRAVDPEAFSAALDHELRDRADRFLRGLELYRHHPYRRELPDMPAVWGEGTTTLRQYGRPGAPGPAVLVVPSLVNRAYILDLAPGRSLLHHLAGRGLRPYLVDWAAPGPEERGFDLTAYVAGRLEAALDAVVALEGGPVAVLGYCMGGDLALALACRRPRDVCRLALLATPWDFHAERGGQARAIAAWFSTAEPWIARWGDLPVDLLQMLFMALDPALALRKFSSFADLDPTGDKAHAFVALEDWLNDGVPLAAPVARECLVDWYGANAPARRAWRVAGRVVDPAALRMPTLVMAPQQDRIVPHASATALAAAIPGATLLSPTLGHIGMIAGGGAPAAVWAPLAGWLDSGPGDP</sequence>
<dbReference type="InterPro" id="IPR029058">
    <property type="entry name" value="AB_hydrolase_fold"/>
</dbReference>
<dbReference type="PANTHER" id="PTHR36837">
    <property type="entry name" value="POLY(3-HYDROXYALKANOATE) POLYMERASE SUBUNIT PHAC"/>
    <property type="match status" value="1"/>
</dbReference>
<dbReference type="AlphaFoldDB" id="A0A3N1L9H0"/>
<evidence type="ECO:0000313" key="3">
    <source>
        <dbReference type="Proteomes" id="UP000278222"/>
    </source>
</evidence>
<dbReference type="Proteomes" id="UP000278222">
    <property type="component" value="Unassembled WGS sequence"/>
</dbReference>
<organism evidence="2 3">
    <name type="scientific">Stella humosa</name>
    <dbReference type="NCBI Taxonomy" id="94"/>
    <lineage>
        <taxon>Bacteria</taxon>
        <taxon>Pseudomonadati</taxon>
        <taxon>Pseudomonadota</taxon>
        <taxon>Alphaproteobacteria</taxon>
        <taxon>Rhodospirillales</taxon>
        <taxon>Stellaceae</taxon>
        <taxon>Stella</taxon>
    </lineage>
</organism>
<feature type="domain" description="AB hydrolase-1" evidence="1">
    <location>
        <begin position="123"/>
        <end position="387"/>
    </location>
</feature>
<dbReference type="InterPro" id="IPR000073">
    <property type="entry name" value="AB_hydrolase_1"/>
</dbReference>
<dbReference type="Gene3D" id="3.40.50.1820">
    <property type="entry name" value="alpha/beta hydrolase"/>
    <property type="match status" value="1"/>
</dbReference>
<dbReference type="EMBL" id="RJKX01000014">
    <property type="protein sequence ID" value="ROP91353.1"/>
    <property type="molecule type" value="Genomic_DNA"/>
</dbReference>
<dbReference type="InterPro" id="IPR051321">
    <property type="entry name" value="PHA/PHB_synthase"/>
</dbReference>
<reference evidence="2 3" key="1">
    <citation type="submission" date="2018-11" db="EMBL/GenBank/DDBJ databases">
        <title>Genomic Encyclopedia of Type Strains, Phase IV (KMG-IV): sequencing the most valuable type-strain genomes for metagenomic binning, comparative biology and taxonomic classification.</title>
        <authorList>
            <person name="Goeker M."/>
        </authorList>
    </citation>
    <scope>NUCLEOTIDE SEQUENCE [LARGE SCALE GENOMIC DNA]</scope>
    <source>
        <strain evidence="2 3">DSM 5900</strain>
    </source>
</reference>
<protein>
    <submittedName>
        <fullName evidence="2">Polyhydroxyalkanoate synthase</fullName>
    </submittedName>
</protein>
<evidence type="ECO:0000259" key="1">
    <source>
        <dbReference type="Pfam" id="PF00561"/>
    </source>
</evidence>